<dbReference type="KEGG" id="taa:NMY3_01059"/>
<dbReference type="Proteomes" id="UP000058925">
    <property type="component" value="Chromosome"/>
</dbReference>
<organism evidence="1 2">
    <name type="scientific">Candidatus Nitrosocosmicus oleophilus</name>
    <dbReference type="NCBI Taxonomy" id="1353260"/>
    <lineage>
        <taxon>Archaea</taxon>
        <taxon>Nitrososphaerota</taxon>
        <taxon>Nitrososphaeria</taxon>
        <taxon>Nitrososphaerales</taxon>
        <taxon>Nitrososphaeraceae</taxon>
        <taxon>Candidatus Nitrosocosmicus</taxon>
    </lineage>
</organism>
<name>A0A654LUZ3_9ARCH</name>
<reference evidence="2" key="1">
    <citation type="submission" date="2015-10" db="EMBL/GenBank/DDBJ databases">
        <title>Niche specialization of a soil ammonia-oxidizing archaeon, Candidatus Nitrosocosmicus oleophilus.</title>
        <authorList>
            <person name="Jung M.-Y."/>
            <person name="Rhee S.-K."/>
        </authorList>
    </citation>
    <scope>NUCLEOTIDE SEQUENCE [LARGE SCALE GENOMIC DNA]</scope>
    <source>
        <strain evidence="2">MY3</strain>
    </source>
</reference>
<evidence type="ECO:0000313" key="2">
    <source>
        <dbReference type="Proteomes" id="UP000058925"/>
    </source>
</evidence>
<sequence length="81" mass="9267">MYFLKIDSNRSAIDLNHNVLDKRGGKGLQDLVVDDKNELEQVIFAKGFEGRITDIETGLDGNLYKLTYFDGSIYRITHTEK</sequence>
<gene>
    <name evidence="1" type="ORF">NMY3_01059</name>
</gene>
<evidence type="ECO:0000313" key="1">
    <source>
        <dbReference type="EMBL" id="ALI35264.1"/>
    </source>
</evidence>
<dbReference type="AlphaFoldDB" id="A0A654LUZ3"/>
<proteinExistence type="predicted"/>
<protein>
    <submittedName>
        <fullName evidence="1">Uncharacterized protein</fullName>
    </submittedName>
</protein>
<dbReference type="EMBL" id="CP012850">
    <property type="protein sequence ID" value="ALI35264.1"/>
    <property type="molecule type" value="Genomic_DNA"/>
</dbReference>
<accession>A0A654LUZ3</accession>
<keyword evidence="2" id="KW-1185">Reference proteome</keyword>